<protein>
    <recommendedName>
        <fullName evidence="6">Glycosyl transferase family 28 C-terminal domain-containing protein</fullName>
    </recommendedName>
</protein>
<reference evidence="7 8" key="1">
    <citation type="journal article" date="2018" name="BMC Genomics">
        <title>Whole genome sequencing and function prediction of 133 gut anaerobes isolated from chicken caecum in pure cultures.</title>
        <authorList>
            <person name="Medvecky M."/>
            <person name="Cejkova D."/>
            <person name="Polansky O."/>
            <person name="Karasova D."/>
            <person name="Kubasova T."/>
            <person name="Cizek A."/>
            <person name="Rychlik I."/>
        </authorList>
    </citation>
    <scope>NUCLEOTIDE SEQUENCE [LARGE SCALE GENOMIC DNA]</scope>
    <source>
        <strain evidence="7 8">An13</strain>
    </source>
</reference>
<comment type="caution">
    <text evidence="7">The sequence shown here is derived from an EMBL/GenBank/DDBJ whole genome shotgun (WGS) entry which is preliminary data.</text>
</comment>
<evidence type="ECO:0000313" key="8">
    <source>
        <dbReference type="Proteomes" id="UP000195305"/>
    </source>
</evidence>
<keyword evidence="5" id="KW-0256">Endoplasmic reticulum</keyword>
<evidence type="ECO:0000256" key="1">
    <source>
        <dbReference type="ARBA" id="ARBA00004240"/>
    </source>
</evidence>
<dbReference type="Proteomes" id="UP000195305">
    <property type="component" value="Unassembled WGS sequence"/>
</dbReference>
<keyword evidence="4" id="KW-0808">Transferase</keyword>
<evidence type="ECO:0000256" key="2">
    <source>
        <dbReference type="ARBA" id="ARBA00006962"/>
    </source>
</evidence>
<evidence type="ECO:0000256" key="4">
    <source>
        <dbReference type="ARBA" id="ARBA00022679"/>
    </source>
</evidence>
<keyword evidence="3" id="KW-0328">Glycosyltransferase</keyword>
<dbReference type="PANTHER" id="PTHR12867">
    <property type="entry name" value="GLYCOSYL TRANSFERASE-RELATED"/>
    <property type="match status" value="1"/>
</dbReference>
<dbReference type="EMBL" id="NFLJ01000027">
    <property type="protein sequence ID" value="OUQ33639.1"/>
    <property type="molecule type" value="Genomic_DNA"/>
</dbReference>
<accession>A0A1Y4SUP7</accession>
<dbReference type="PANTHER" id="PTHR12867:SF6">
    <property type="entry name" value="N-ACETYLGLUCOSAMINYLDIPHOSPHODOLICHOL N-ACETYLGLUCOSAMINYLTRANSFERASE"/>
    <property type="match status" value="1"/>
</dbReference>
<organism evidence="7 8">
    <name type="scientific">Massilimicrobiota timonensis</name>
    <dbReference type="NCBI Taxonomy" id="1776392"/>
    <lineage>
        <taxon>Bacteria</taxon>
        <taxon>Bacillati</taxon>
        <taxon>Bacillota</taxon>
        <taxon>Erysipelotrichia</taxon>
        <taxon>Erysipelotrichales</taxon>
        <taxon>Erysipelotrichaceae</taxon>
        <taxon>Massilimicrobiota</taxon>
    </lineage>
</organism>
<dbReference type="InterPro" id="IPR007235">
    <property type="entry name" value="Glyco_trans_28_C"/>
</dbReference>
<dbReference type="Gene3D" id="3.40.50.2000">
    <property type="entry name" value="Glycogen Phosphorylase B"/>
    <property type="match status" value="1"/>
</dbReference>
<name>A0A1Y4SUP7_9FIRM</name>
<evidence type="ECO:0000256" key="3">
    <source>
        <dbReference type="ARBA" id="ARBA00022676"/>
    </source>
</evidence>
<comment type="similarity">
    <text evidence="2">Belongs to the glycosyltransferase 28 family.</text>
</comment>
<dbReference type="NCBIfam" id="NF041548">
    <property type="entry name" value="PssE"/>
    <property type="match status" value="1"/>
</dbReference>
<dbReference type="Pfam" id="PF04101">
    <property type="entry name" value="Glyco_tran_28_C"/>
    <property type="match status" value="1"/>
</dbReference>
<dbReference type="OrthoDB" id="9814973at2"/>
<dbReference type="GO" id="GO:0006488">
    <property type="term" value="P:dolichol-linked oligosaccharide biosynthetic process"/>
    <property type="evidence" value="ECO:0007669"/>
    <property type="project" value="InterPro"/>
</dbReference>
<dbReference type="GO" id="GO:0016758">
    <property type="term" value="F:hexosyltransferase activity"/>
    <property type="evidence" value="ECO:0007669"/>
    <property type="project" value="InterPro"/>
</dbReference>
<dbReference type="InterPro" id="IPR048097">
    <property type="entry name" value="Cps14G-like"/>
</dbReference>
<comment type="subcellular location">
    <subcellularLocation>
        <location evidence="1">Endoplasmic reticulum</location>
    </subcellularLocation>
</comment>
<evidence type="ECO:0000259" key="6">
    <source>
        <dbReference type="Pfam" id="PF04101"/>
    </source>
</evidence>
<dbReference type="InterPro" id="IPR039042">
    <property type="entry name" value="Alg13-like"/>
</dbReference>
<sequence length="164" mass="19230">MIFVTVGTHEQQFNRLIQKVDELKRDEIIKDDVFIQTGFSTYEPQYCQWKKLLSYDEMNEMYEKADIIITHGGPASFMKALELKKIPIVVPRQAQFDEHVNDHQVEFVKLVEERFNNIIGVYDIKNLENIIVKFNNTVAKKNTSSLSHNKEFNEKLSIMVGELF</sequence>
<proteinExistence type="inferred from homology"/>
<keyword evidence="8" id="KW-1185">Reference proteome</keyword>
<evidence type="ECO:0000256" key="5">
    <source>
        <dbReference type="ARBA" id="ARBA00022824"/>
    </source>
</evidence>
<evidence type="ECO:0000313" key="7">
    <source>
        <dbReference type="EMBL" id="OUQ33639.1"/>
    </source>
</evidence>
<dbReference type="RefSeq" id="WP_087358715.1">
    <property type="nucleotide sequence ID" value="NZ_NFLJ01000027.1"/>
</dbReference>
<feature type="domain" description="Glycosyl transferase family 28 C-terminal" evidence="6">
    <location>
        <begin position="1"/>
        <end position="142"/>
    </location>
</feature>
<dbReference type="AlphaFoldDB" id="A0A1Y4SUP7"/>
<gene>
    <name evidence="7" type="ORF">B5E75_09560</name>
</gene>